<dbReference type="AlphaFoldDB" id="A0A1M6TN03"/>
<gene>
    <name evidence="1" type="ORF">SAMN05720469_11063</name>
</gene>
<evidence type="ECO:0000313" key="2">
    <source>
        <dbReference type="Proteomes" id="UP000184275"/>
    </source>
</evidence>
<accession>A0A1M6TN03</accession>
<protein>
    <submittedName>
        <fullName evidence="1">Uncharacterized protein</fullName>
    </submittedName>
</protein>
<name>A0A1M6TN03_9BACT</name>
<dbReference type="EMBL" id="FRAW01000010">
    <property type="protein sequence ID" value="SHK58168.1"/>
    <property type="molecule type" value="Genomic_DNA"/>
</dbReference>
<organism evidence="1 2">
    <name type="scientific">Fibrobacter intestinalis</name>
    <dbReference type="NCBI Taxonomy" id="28122"/>
    <lineage>
        <taxon>Bacteria</taxon>
        <taxon>Pseudomonadati</taxon>
        <taxon>Fibrobacterota</taxon>
        <taxon>Fibrobacteria</taxon>
        <taxon>Fibrobacterales</taxon>
        <taxon>Fibrobacteraceae</taxon>
        <taxon>Fibrobacter</taxon>
    </lineage>
</organism>
<reference evidence="2" key="1">
    <citation type="submission" date="2016-11" db="EMBL/GenBank/DDBJ databases">
        <authorList>
            <person name="Varghese N."/>
            <person name="Submissions S."/>
        </authorList>
    </citation>
    <scope>NUCLEOTIDE SEQUENCE [LARGE SCALE GENOMIC DNA]</scope>
    <source>
        <strain evidence="2">UWOS</strain>
    </source>
</reference>
<sequence>MMHRKLDGISVRGGSYVLMNYDSTGLSYMDIQWEKYSKVPVKSSLELSKRNKLHRQEFDNLVETVSQDFKKNGLRGHFENSSQTWSRIETENGKAMLVPSITFIGQYSPKDSDKILPMVFDIPIDASLLPINEVLVEK</sequence>
<proteinExistence type="predicted"/>
<keyword evidence="2" id="KW-1185">Reference proteome</keyword>
<evidence type="ECO:0000313" key="1">
    <source>
        <dbReference type="EMBL" id="SHK58168.1"/>
    </source>
</evidence>
<dbReference type="Proteomes" id="UP000184275">
    <property type="component" value="Unassembled WGS sequence"/>
</dbReference>